<protein>
    <submittedName>
        <fullName evidence="1">DUF1287 domain-containing protein</fullName>
    </submittedName>
</protein>
<reference evidence="1 2" key="1">
    <citation type="submission" date="2018-02" db="EMBL/GenBank/DDBJ databases">
        <title>The draft genome of Phyllobacterium myrsinacearum DSM5892.</title>
        <authorList>
            <person name="Li L."/>
            <person name="Liu L."/>
            <person name="Zhang X."/>
            <person name="Wang T."/>
        </authorList>
    </citation>
    <scope>NUCLEOTIDE SEQUENCE [LARGE SCALE GENOMIC DNA]</scope>
    <source>
        <strain evidence="1 2">DSM 5892</strain>
    </source>
</reference>
<organism evidence="1 2">
    <name type="scientific">Phyllobacterium myrsinacearum</name>
    <dbReference type="NCBI Taxonomy" id="28101"/>
    <lineage>
        <taxon>Bacteria</taxon>
        <taxon>Pseudomonadati</taxon>
        <taxon>Pseudomonadota</taxon>
        <taxon>Alphaproteobacteria</taxon>
        <taxon>Hyphomicrobiales</taxon>
        <taxon>Phyllobacteriaceae</taxon>
        <taxon>Phyllobacterium</taxon>
    </lineage>
</organism>
<dbReference type="InterPro" id="IPR009706">
    <property type="entry name" value="DUF1287"/>
</dbReference>
<proteinExistence type="predicted"/>
<accession>A0A2S9JJC3</accession>
<evidence type="ECO:0000313" key="1">
    <source>
        <dbReference type="EMBL" id="PRD53209.1"/>
    </source>
</evidence>
<dbReference type="EMBL" id="PVBT01000003">
    <property type="protein sequence ID" value="PRD53209.1"/>
    <property type="molecule type" value="Genomic_DNA"/>
</dbReference>
<gene>
    <name evidence="1" type="ORF">C5750_12510</name>
</gene>
<dbReference type="Proteomes" id="UP000238563">
    <property type="component" value="Unassembled WGS sequence"/>
</dbReference>
<dbReference type="RefSeq" id="WP_105734216.1">
    <property type="nucleotide sequence ID" value="NZ_PVBT01000003.1"/>
</dbReference>
<name>A0A2S9JJC3_9HYPH</name>
<keyword evidence="2" id="KW-1185">Reference proteome</keyword>
<comment type="caution">
    <text evidence="1">The sequence shown here is derived from an EMBL/GenBank/DDBJ whole genome shotgun (WGS) entry which is preliminary data.</text>
</comment>
<sequence length="216" mass="23747">MVSRRTVVLGGLAALVSVSGLLRLPDTARAGNTRPFPEPDAWAAKLISAAESQIGQTVLYDPAYTRIPYPMGDVPPERGVCTDVIIRAYRQAAGIDLQERVHRDMKAAFDAYPKSWGAKRPDTSIDHRRVPNLAMFFQRAGAALPVTSDARDYRPGDIITQMLPGNLPHIGIVTHRASPDGTRPLVVHNIGAGTKLEDRLFEFRITGHFRYAPRLA</sequence>
<dbReference type="OrthoDB" id="114026at2"/>
<dbReference type="AlphaFoldDB" id="A0A2S9JJC3"/>
<dbReference type="Pfam" id="PF06940">
    <property type="entry name" value="DUF1287"/>
    <property type="match status" value="1"/>
</dbReference>
<evidence type="ECO:0000313" key="2">
    <source>
        <dbReference type="Proteomes" id="UP000238563"/>
    </source>
</evidence>